<evidence type="ECO:0000313" key="7">
    <source>
        <dbReference type="Proteomes" id="UP000295518"/>
    </source>
</evidence>
<comment type="caution">
    <text evidence="6">The sequence shown here is derived from an EMBL/GenBank/DDBJ whole genome shotgun (WGS) entry which is preliminary data.</text>
</comment>
<sequence>MTSKEVIKKEPGSYNEMYTNRNVRILLSDYTVVVNKLLKNHPNATPFAKIIFAKAIVTYAPLLQLFSKAGSMQITINSSGPFAPIKIYLDQPGHIRANLANWEIATEYDNSENINSIPSILGIGDSGLIKVKYEINSKIYESQVKLAAGDFSTDLAYLFDQSWQIFSGNNHSVILDKNNNITKAISVVMQLLPGHDEDDIELIKKCFKDNDLSKLTIDEIVDRIPNSKKLSTFLLDDDCNCSFDKKVNSIKNLDENVINDLYKNKDTVEVKCPQCGKSDFIKKSDLGKEN</sequence>
<accession>A0A4R6IFP5</accession>
<keyword evidence="1" id="KW-0963">Cytoplasm</keyword>
<keyword evidence="7" id="KW-1185">Reference proteome</keyword>
<dbReference type="Gene3D" id="3.55.30.10">
    <property type="entry name" value="Hsp33 domain"/>
    <property type="match status" value="1"/>
</dbReference>
<keyword evidence="3" id="KW-1015">Disulfide bond</keyword>
<proteinExistence type="predicted"/>
<dbReference type="GO" id="GO:0044183">
    <property type="term" value="F:protein folding chaperone"/>
    <property type="evidence" value="ECO:0007669"/>
    <property type="project" value="TreeGrafter"/>
</dbReference>
<dbReference type="InterPro" id="IPR000397">
    <property type="entry name" value="Heat_shock_Hsp33"/>
</dbReference>
<evidence type="ECO:0000313" key="6">
    <source>
        <dbReference type="EMBL" id="TDO21173.1"/>
    </source>
</evidence>
<organism evidence="6 7">
    <name type="scientific">Mycoplasma testudineum</name>
    <dbReference type="NCBI Taxonomy" id="244584"/>
    <lineage>
        <taxon>Bacteria</taxon>
        <taxon>Bacillati</taxon>
        <taxon>Mycoplasmatota</taxon>
        <taxon>Mollicutes</taxon>
        <taxon>Mycoplasmataceae</taxon>
        <taxon>Mycoplasma</taxon>
    </lineage>
</organism>
<evidence type="ECO:0000256" key="2">
    <source>
        <dbReference type="ARBA" id="ARBA00022833"/>
    </source>
</evidence>
<evidence type="ECO:0000256" key="5">
    <source>
        <dbReference type="ARBA" id="ARBA00023284"/>
    </source>
</evidence>
<reference evidence="6 7" key="1">
    <citation type="submission" date="2019-03" db="EMBL/GenBank/DDBJ databases">
        <title>Genomic Encyclopedia of Archaeal and Bacterial Type Strains, Phase II (KMG-II): from individual species to whole genera.</title>
        <authorList>
            <person name="Goeker M."/>
        </authorList>
    </citation>
    <scope>NUCLEOTIDE SEQUENCE [LARGE SCALE GENOMIC DNA]</scope>
    <source>
        <strain evidence="6 7">ATCC 700618</strain>
    </source>
</reference>
<dbReference type="Pfam" id="PF01430">
    <property type="entry name" value="HSP33"/>
    <property type="match status" value="1"/>
</dbReference>
<dbReference type="GO" id="GO:0005737">
    <property type="term" value="C:cytoplasm"/>
    <property type="evidence" value="ECO:0007669"/>
    <property type="project" value="InterPro"/>
</dbReference>
<gene>
    <name evidence="6" type="ORF">EI74_0204</name>
</gene>
<protein>
    <submittedName>
        <fullName evidence="6">Molecular chaperone Hsp33</fullName>
    </submittedName>
</protein>
<dbReference type="GO" id="GO:0042026">
    <property type="term" value="P:protein refolding"/>
    <property type="evidence" value="ECO:0007669"/>
    <property type="project" value="TreeGrafter"/>
</dbReference>
<dbReference type="PANTHER" id="PTHR30111:SF1">
    <property type="entry name" value="33 KDA CHAPERONIN"/>
    <property type="match status" value="1"/>
</dbReference>
<dbReference type="PANTHER" id="PTHR30111">
    <property type="entry name" value="33 KDA CHAPERONIN"/>
    <property type="match status" value="1"/>
</dbReference>
<name>A0A4R6IFP5_9MOLU</name>
<dbReference type="GO" id="GO:0051082">
    <property type="term" value="F:unfolded protein binding"/>
    <property type="evidence" value="ECO:0007669"/>
    <property type="project" value="InterPro"/>
</dbReference>
<evidence type="ECO:0000256" key="4">
    <source>
        <dbReference type="ARBA" id="ARBA00023186"/>
    </source>
</evidence>
<dbReference type="Proteomes" id="UP000295518">
    <property type="component" value="Unassembled WGS sequence"/>
</dbReference>
<dbReference type="InterPro" id="IPR016153">
    <property type="entry name" value="Heat_shock_Hsp33_N"/>
</dbReference>
<dbReference type="AlphaFoldDB" id="A0A4R6IFP5"/>
<keyword evidence="2" id="KW-0862">Zinc</keyword>
<dbReference type="Gene3D" id="3.90.1280.10">
    <property type="entry name" value="HSP33 redox switch-like"/>
    <property type="match status" value="1"/>
</dbReference>
<dbReference type="SUPFAM" id="SSF64397">
    <property type="entry name" value="Hsp33 domain"/>
    <property type="match status" value="1"/>
</dbReference>
<evidence type="ECO:0000256" key="3">
    <source>
        <dbReference type="ARBA" id="ARBA00023157"/>
    </source>
</evidence>
<dbReference type="EMBL" id="SNWN01000009">
    <property type="protein sequence ID" value="TDO21173.1"/>
    <property type="molecule type" value="Genomic_DNA"/>
</dbReference>
<keyword evidence="4" id="KW-0143">Chaperone</keyword>
<dbReference type="SUPFAM" id="SSF118352">
    <property type="entry name" value="HSP33 redox switch-like"/>
    <property type="match status" value="1"/>
</dbReference>
<evidence type="ECO:0000256" key="1">
    <source>
        <dbReference type="ARBA" id="ARBA00022490"/>
    </source>
</evidence>
<dbReference type="InterPro" id="IPR016154">
    <property type="entry name" value="Heat_shock_Hsp33_C"/>
</dbReference>
<keyword evidence="5" id="KW-0676">Redox-active center</keyword>